<reference evidence="1 2" key="1">
    <citation type="journal article" date="2021" name="Nat. Commun.">
        <title>Genetic determinants of endophytism in the Arabidopsis root mycobiome.</title>
        <authorList>
            <person name="Mesny F."/>
            <person name="Miyauchi S."/>
            <person name="Thiergart T."/>
            <person name="Pickel B."/>
            <person name="Atanasova L."/>
            <person name="Karlsson M."/>
            <person name="Huettel B."/>
            <person name="Barry K.W."/>
            <person name="Haridas S."/>
            <person name="Chen C."/>
            <person name="Bauer D."/>
            <person name="Andreopoulos W."/>
            <person name="Pangilinan J."/>
            <person name="LaButti K."/>
            <person name="Riley R."/>
            <person name="Lipzen A."/>
            <person name="Clum A."/>
            <person name="Drula E."/>
            <person name="Henrissat B."/>
            <person name="Kohler A."/>
            <person name="Grigoriev I.V."/>
            <person name="Martin F.M."/>
            <person name="Hacquard S."/>
        </authorList>
    </citation>
    <scope>NUCLEOTIDE SEQUENCE [LARGE SCALE GENOMIC DNA]</scope>
    <source>
        <strain evidence="1 2">MPI-SDFR-AT-0079</strain>
    </source>
</reference>
<name>A0ACB7PPI1_9PEZI</name>
<accession>A0ACB7PPI1</accession>
<protein>
    <submittedName>
        <fullName evidence="1">Uncharacterized protein</fullName>
    </submittedName>
</protein>
<dbReference type="EMBL" id="JAGIZQ010000001">
    <property type="protein sequence ID" value="KAH6650760.1"/>
    <property type="molecule type" value="Genomic_DNA"/>
</dbReference>
<evidence type="ECO:0000313" key="2">
    <source>
        <dbReference type="Proteomes" id="UP000724584"/>
    </source>
</evidence>
<proteinExistence type="predicted"/>
<dbReference type="Proteomes" id="UP000724584">
    <property type="component" value="Unassembled WGS sequence"/>
</dbReference>
<sequence>MGWNSVSTYPVLSPRLFSFFLLLFPLLHTRFKQLPDYLGSTHNNANPQPKRTSSCLRLVTPSHPISISNIPITLWRSKQ</sequence>
<evidence type="ECO:0000313" key="1">
    <source>
        <dbReference type="EMBL" id="KAH6650760.1"/>
    </source>
</evidence>
<gene>
    <name evidence="1" type="ORF">F5144DRAFT_557223</name>
</gene>
<comment type="caution">
    <text evidence="1">The sequence shown here is derived from an EMBL/GenBank/DDBJ whole genome shotgun (WGS) entry which is preliminary data.</text>
</comment>
<organism evidence="1 2">
    <name type="scientific">Chaetomium tenue</name>
    <dbReference type="NCBI Taxonomy" id="1854479"/>
    <lineage>
        <taxon>Eukaryota</taxon>
        <taxon>Fungi</taxon>
        <taxon>Dikarya</taxon>
        <taxon>Ascomycota</taxon>
        <taxon>Pezizomycotina</taxon>
        <taxon>Sordariomycetes</taxon>
        <taxon>Sordariomycetidae</taxon>
        <taxon>Sordariales</taxon>
        <taxon>Chaetomiaceae</taxon>
        <taxon>Chaetomium</taxon>
    </lineage>
</organism>
<keyword evidence="2" id="KW-1185">Reference proteome</keyword>